<dbReference type="SMART" id="SM00342">
    <property type="entry name" value="HTH_ARAC"/>
    <property type="match status" value="1"/>
</dbReference>
<reference evidence="6 7" key="1">
    <citation type="submission" date="2018-10" db="EMBL/GenBank/DDBJ databases">
        <title>Histidinibacterium lentulum gen. nov., sp. nov., a marine bacterium from the culture broth of Picochlorum sp. 122.</title>
        <authorList>
            <person name="Wang G."/>
        </authorList>
    </citation>
    <scope>NUCLEOTIDE SEQUENCE [LARGE SCALE GENOMIC DNA]</scope>
    <source>
        <strain evidence="6 7">B17</strain>
    </source>
</reference>
<dbReference type="InterPro" id="IPR018060">
    <property type="entry name" value="HTH_AraC"/>
</dbReference>
<keyword evidence="4" id="KW-0804">Transcription</keyword>
<comment type="caution">
    <text evidence="6">The sequence shown here is derived from an EMBL/GenBank/DDBJ whole genome shotgun (WGS) entry which is preliminary data.</text>
</comment>
<keyword evidence="7" id="KW-1185">Reference proteome</keyword>
<evidence type="ECO:0000256" key="1">
    <source>
        <dbReference type="ARBA" id="ARBA00023015"/>
    </source>
</evidence>
<evidence type="ECO:0000256" key="3">
    <source>
        <dbReference type="ARBA" id="ARBA00023159"/>
    </source>
</evidence>
<dbReference type="InterPro" id="IPR009057">
    <property type="entry name" value="Homeodomain-like_sf"/>
</dbReference>
<evidence type="ECO:0000256" key="4">
    <source>
        <dbReference type="ARBA" id="ARBA00023163"/>
    </source>
</evidence>
<gene>
    <name evidence="6" type="ORF">EAT49_12740</name>
</gene>
<dbReference type="InterPro" id="IPR018062">
    <property type="entry name" value="HTH_AraC-typ_CS"/>
</dbReference>
<dbReference type="InterPro" id="IPR020449">
    <property type="entry name" value="Tscrpt_reg_AraC-type_HTH"/>
</dbReference>
<dbReference type="GO" id="GO:0003700">
    <property type="term" value="F:DNA-binding transcription factor activity"/>
    <property type="evidence" value="ECO:0007669"/>
    <property type="project" value="InterPro"/>
</dbReference>
<evidence type="ECO:0000313" key="7">
    <source>
        <dbReference type="Proteomes" id="UP000268016"/>
    </source>
</evidence>
<sequence length="278" mass="31340">MLERPSKAPLSSPIIAGQLPNDRMTNRAVRPNGTEDWLLVFTLHGHGRVRLPDRTVRTLDKGDLLLFSPRTPQDYGYARHASDWWNIWVHFRPRPHWIGWMSWPLLSPGIGILQASDTHAEIEAELRRMIEVANGPGRLRLDAAMNALERVLILADPLNPRFGQTSTDERIHKALVIVGERVSEPLDVESLGNEVGLSRSHFTLLFRRQMQVTPQTYIESVKLTRAAQMLQSSNWTVSQVAAANGFSSPYYFSTRFRKFFGTSPSAYRTAGQKGAGDP</sequence>
<dbReference type="SUPFAM" id="SSF51215">
    <property type="entry name" value="Regulatory protein AraC"/>
    <property type="match status" value="1"/>
</dbReference>
<dbReference type="AlphaFoldDB" id="A0A3N2QY81"/>
<dbReference type="Gene3D" id="2.60.120.280">
    <property type="entry name" value="Regulatory protein AraC"/>
    <property type="match status" value="1"/>
</dbReference>
<keyword evidence="1" id="KW-0805">Transcription regulation</keyword>
<evidence type="ECO:0000256" key="2">
    <source>
        <dbReference type="ARBA" id="ARBA00023125"/>
    </source>
</evidence>
<dbReference type="Proteomes" id="UP000268016">
    <property type="component" value="Unassembled WGS sequence"/>
</dbReference>
<dbReference type="GO" id="GO:0043565">
    <property type="term" value="F:sequence-specific DNA binding"/>
    <property type="evidence" value="ECO:0007669"/>
    <property type="project" value="InterPro"/>
</dbReference>
<dbReference type="RefSeq" id="WP_123642717.1">
    <property type="nucleotide sequence ID" value="NZ_ML119086.1"/>
</dbReference>
<keyword evidence="2" id="KW-0238">DNA-binding</keyword>
<dbReference type="EMBL" id="RDRB01000006">
    <property type="protein sequence ID" value="ROU00169.1"/>
    <property type="molecule type" value="Genomic_DNA"/>
</dbReference>
<dbReference type="Pfam" id="PF02311">
    <property type="entry name" value="AraC_binding"/>
    <property type="match status" value="1"/>
</dbReference>
<proteinExistence type="predicted"/>
<keyword evidence="3" id="KW-0010">Activator</keyword>
<dbReference type="SUPFAM" id="SSF46689">
    <property type="entry name" value="Homeodomain-like"/>
    <property type="match status" value="2"/>
</dbReference>
<dbReference type="InterPro" id="IPR050204">
    <property type="entry name" value="AraC_XylS_family_regulators"/>
</dbReference>
<dbReference type="PRINTS" id="PR00032">
    <property type="entry name" value="HTHARAC"/>
</dbReference>
<dbReference type="Gene3D" id="1.10.10.60">
    <property type="entry name" value="Homeodomain-like"/>
    <property type="match status" value="2"/>
</dbReference>
<dbReference type="PROSITE" id="PS01124">
    <property type="entry name" value="HTH_ARAC_FAMILY_2"/>
    <property type="match status" value="1"/>
</dbReference>
<dbReference type="PANTHER" id="PTHR46796">
    <property type="entry name" value="HTH-TYPE TRANSCRIPTIONAL ACTIVATOR RHAS-RELATED"/>
    <property type="match status" value="1"/>
</dbReference>
<evidence type="ECO:0000259" key="5">
    <source>
        <dbReference type="PROSITE" id="PS01124"/>
    </source>
</evidence>
<dbReference type="InterPro" id="IPR037923">
    <property type="entry name" value="HTH-like"/>
</dbReference>
<dbReference type="Pfam" id="PF12833">
    <property type="entry name" value="HTH_18"/>
    <property type="match status" value="1"/>
</dbReference>
<name>A0A3N2QY81_9RHOB</name>
<accession>A0A3N2QY81</accession>
<dbReference type="PROSITE" id="PS00041">
    <property type="entry name" value="HTH_ARAC_FAMILY_1"/>
    <property type="match status" value="1"/>
</dbReference>
<dbReference type="InterPro" id="IPR003313">
    <property type="entry name" value="AraC-bd"/>
</dbReference>
<organism evidence="6 7">
    <name type="scientific">Histidinibacterium lentulum</name>
    <dbReference type="NCBI Taxonomy" id="2480588"/>
    <lineage>
        <taxon>Bacteria</taxon>
        <taxon>Pseudomonadati</taxon>
        <taxon>Pseudomonadota</taxon>
        <taxon>Alphaproteobacteria</taxon>
        <taxon>Rhodobacterales</taxon>
        <taxon>Paracoccaceae</taxon>
        <taxon>Histidinibacterium</taxon>
    </lineage>
</organism>
<protein>
    <submittedName>
        <fullName evidence="6">AraC family transcriptional regulator</fullName>
    </submittedName>
</protein>
<feature type="domain" description="HTH araC/xylS-type" evidence="5">
    <location>
        <begin position="172"/>
        <end position="270"/>
    </location>
</feature>
<dbReference type="OrthoDB" id="9814125at2"/>
<evidence type="ECO:0000313" key="6">
    <source>
        <dbReference type="EMBL" id="ROU00169.1"/>
    </source>
</evidence>